<organism evidence="2 3">
    <name type="scientific">Vanilla planifolia</name>
    <name type="common">Vanilla</name>
    <dbReference type="NCBI Taxonomy" id="51239"/>
    <lineage>
        <taxon>Eukaryota</taxon>
        <taxon>Viridiplantae</taxon>
        <taxon>Streptophyta</taxon>
        <taxon>Embryophyta</taxon>
        <taxon>Tracheophyta</taxon>
        <taxon>Spermatophyta</taxon>
        <taxon>Magnoliopsida</taxon>
        <taxon>Liliopsida</taxon>
        <taxon>Asparagales</taxon>
        <taxon>Orchidaceae</taxon>
        <taxon>Vanilloideae</taxon>
        <taxon>Vanilleae</taxon>
        <taxon>Vanilla</taxon>
    </lineage>
</organism>
<comment type="caution">
    <text evidence="2">The sequence shown here is derived from an EMBL/GenBank/DDBJ whole genome shotgun (WGS) entry which is preliminary data.</text>
</comment>
<reference evidence="2 3" key="1">
    <citation type="journal article" date="2020" name="Nat. Food">
        <title>A phased Vanilla planifolia genome enables genetic improvement of flavour and production.</title>
        <authorList>
            <person name="Hasing T."/>
            <person name="Tang H."/>
            <person name="Brym M."/>
            <person name="Khazi F."/>
            <person name="Huang T."/>
            <person name="Chambers A.H."/>
        </authorList>
    </citation>
    <scope>NUCLEOTIDE SEQUENCE [LARGE SCALE GENOMIC DNA]</scope>
    <source>
        <tissue evidence="2">Leaf</tissue>
    </source>
</reference>
<feature type="region of interest" description="Disordered" evidence="1">
    <location>
        <begin position="114"/>
        <end position="137"/>
    </location>
</feature>
<evidence type="ECO:0000313" key="2">
    <source>
        <dbReference type="EMBL" id="KAG0455612.1"/>
    </source>
</evidence>
<feature type="compositionally biased region" description="Low complexity" evidence="1">
    <location>
        <begin position="126"/>
        <end position="137"/>
    </location>
</feature>
<gene>
    <name evidence="2" type="ORF">HPP92_024904</name>
</gene>
<dbReference type="Proteomes" id="UP000636800">
    <property type="component" value="Chromosome 13"/>
</dbReference>
<accession>A0A835PQ74</accession>
<dbReference type="AlphaFoldDB" id="A0A835PQ74"/>
<feature type="compositionally biased region" description="Basic residues" evidence="1">
    <location>
        <begin position="65"/>
        <end position="74"/>
    </location>
</feature>
<dbReference type="EMBL" id="JADCNL010000013">
    <property type="protein sequence ID" value="KAG0455612.1"/>
    <property type="molecule type" value="Genomic_DNA"/>
</dbReference>
<feature type="compositionally biased region" description="Basic and acidic residues" evidence="1">
    <location>
        <begin position="52"/>
        <end position="61"/>
    </location>
</feature>
<keyword evidence="3" id="KW-1185">Reference proteome</keyword>
<proteinExistence type="predicted"/>
<name>A0A835PQ74_VANPL</name>
<sequence length="443" mass="49876">MERDCERERVLLGYALRDPFAGSPRRRSSDVDFQDVFGGPPRRASFHGARRSHADSIDSHSRASWPRRARRTPRISHLGSSEKPVFGDGSWFSTDRRRQLGDDFFNDIFLSSDSARSSPRRGDLDPSLSSPNPNILSPKRSTSVRCVIYEHHASGEVQMLNLIAIYFQDVCSSAEFYLRLILPTFSVSVKMSDSFDYPSLGSPAYHSVFGIGDGGRDTSSSPSSPNAYSTAFAIRSSIGHGDIRNDEKQWRMIIHRLFANDVLFAKSDKKLQNDSNKHPEKGGEQIEDVLVQRTNKNSNANATYKKSSPDIMFYSHGEPHSEINSLTQLFVDDMDKSSSHNIPLKVKASEVPSEGQIKQIRKERVSIYAEVNNNSMHDSSHSLVDKTSGRSKVKGKVKEFIKKFNQDATPKQRGAFEMYDHRSTSNGGRRTILMSRHMPPVQR</sequence>
<evidence type="ECO:0000313" key="3">
    <source>
        <dbReference type="Proteomes" id="UP000636800"/>
    </source>
</evidence>
<feature type="region of interest" description="Disordered" evidence="1">
    <location>
        <begin position="19"/>
        <end position="81"/>
    </location>
</feature>
<evidence type="ECO:0000256" key="1">
    <source>
        <dbReference type="SAM" id="MobiDB-lite"/>
    </source>
</evidence>
<protein>
    <submittedName>
        <fullName evidence="2">Uncharacterized protein</fullName>
    </submittedName>
</protein>
<dbReference type="OrthoDB" id="417037at2759"/>
<feature type="region of interest" description="Disordered" evidence="1">
    <location>
        <begin position="420"/>
        <end position="443"/>
    </location>
</feature>